<name>A0A7C4KZX7_9CHLR</name>
<evidence type="ECO:0000256" key="2">
    <source>
        <dbReference type="ARBA" id="ARBA00012534"/>
    </source>
</evidence>
<dbReference type="SMART" id="SM00138">
    <property type="entry name" value="MeTrc"/>
    <property type="match status" value="1"/>
</dbReference>
<organism evidence="7">
    <name type="scientific">Bellilinea caldifistulae</name>
    <dbReference type="NCBI Taxonomy" id="360411"/>
    <lineage>
        <taxon>Bacteria</taxon>
        <taxon>Bacillati</taxon>
        <taxon>Chloroflexota</taxon>
        <taxon>Anaerolineae</taxon>
        <taxon>Anaerolineales</taxon>
        <taxon>Anaerolineaceae</taxon>
        <taxon>Bellilinea</taxon>
    </lineage>
</organism>
<dbReference type="InterPro" id="IPR036804">
    <property type="entry name" value="CheR_N_sf"/>
</dbReference>
<gene>
    <name evidence="7" type="ORF">ENT17_09275</name>
</gene>
<evidence type="ECO:0000259" key="6">
    <source>
        <dbReference type="PROSITE" id="PS50123"/>
    </source>
</evidence>
<keyword evidence="5" id="KW-0949">S-adenosyl-L-methionine</keyword>
<evidence type="ECO:0000256" key="5">
    <source>
        <dbReference type="ARBA" id="ARBA00022691"/>
    </source>
</evidence>
<feature type="domain" description="CheR-type methyltransferase" evidence="6">
    <location>
        <begin position="1"/>
        <end position="268"/>
    </location>
</feature>
<dbReference type="GO" id="GO:0008983">
    <property type="term" value="F:protein-glutamate O-methyltransferase activity"/>
    <property type="evidence" value="ECO:0007669"/>
    <property type="project" value="UniProtKB-EC"/>
</dbReference>
<dbReference type="PANTHER" id="PTHR24422">
    <property type="entry name" value="CHEMOTAXIS PROTEIN METHYLTRANSFERASE"/>
    <property type="match status" value="1"/>
</dbReference>
<dbReference type="EC" id="2.1.1.80" evidence="2"/>
<dbReference type="Pfam" id="PF01739">
    <property type="entry name" value="CheR"/>
    <property type="match status" value="1"/>
</dbReference>
<dbReference type="InterPro" id="IPR050903">
    <property type="entry name" value="Bact_Chemotaxis_MeTrfase"/>
</dbReference>
<accession>A0A7C4KZX7</accession>
<dbReference type="GO" id="GO:0032259">
    <property type="term" value="P:methylation"/>
    <property type="evidence" value="ECO:0007669"/>
    <property type="project" value="UniProtKB-KW"/>
</dbReference>
<dbReference type="EMBL" id="DSXR01000092">
    <property type="protein sequence ID" value="HGS87796.1"/>
    <property type="molecule type" value="Genomic_DNA"/>
</dbReference>
<proteinExistence type="predicted"/>
<evidence type="ECO:0000256" key="3">
    <source>
        <dbReference type="ARBA" id="ARBA00022603"/>
    </source>
</evidence>
<evidence type="ECO:0000313" key="7">
    <source>
        <dbReference type="EMBL" id="HGS87796.1"/>
    </source>
</evidence>
<sequence length="268" mass="31017">MSKVETETYTQIKTSVKHLLNIDLNHYKEEQMKRRLDSWLARSRASSWNDYFALLRENKDELEKFRNYLTINVTEFFRDPERWAALRRDILPRLLAETERDPQRRGALRVWSAGCSVGVEAYTLAILLEEVAPGKPHFLLASDLDRGALAKARAGGPYLAEETRNLTPEQRIRFLSPSAPFFVKPEVVRKVTFREQNLLNDPFESGFDLIVCRNVIIYFTNEAKTLLYRKFHQALRPGGVLFLGGTEIMPRPAELGFRNAGISFYMKE</sequence>
<dbReference type="AlphaFoldDB" id="A0A7C4KZX7"/>
<dbReference type="SUPFAM" id="SSF53335">
    <property type="entry name" value="S-adenosyl-L-methionine-dependent methyltransferases"/>
    <property type="match status" value="1"/>
</dbReference>
<dbReference type="InterPro" id="IPR000780">
    <property type="entry name" value="CheR_MeTrfase"/>
</dbReference>
<dbReference type="PRINTS" id="PR00996">
    <property type="entry name" value="CHERMTFRASE"/>
</dbReference>
<dbReference type="PROSITE" id="PS50123">
    <property type="entry name" value="CHER"/>
    <property type="match status" value="1"/>
</dbReference>
<keyword evidence="3 7" id="KW-0489">Methyltransferase</keyword>
<reference evidence="7" key="1">
    <citation type="journal article" date="2020" name="mSystems">
        <title>Genome- and Community-Level Interaction Insights into Carbon Utilization and Element Cycling Functions of Hydrothermarchaeota in Hydrothermal Sediment.</title>
        <authorList>
            <person name="Zhou Z."/>
            <person name="Liu Y."/>
            <person name="Xu W."/>
            <person name="Pan J."/>
            <person name="Luo Z.H."/>
            <person name="Li M."/>
        </authorList>
    </citation>
    <scope>NUCLEOTIDE SEQUENCE [LARGE SCALE GENOMIC DNA]</scope>
    <source>
        <strain evidence="7">SpSt-556</strain>
    </source>
</reference>
<evidence type="ECO:0000256" key="4">
    <source>
        <dbReference type="ARBA" id="ARBA00022679"/>
    </source>
</evidence>
<evidence type="ECO:0000256" key="1">
    <source>
        <dbReference type="ARBA" id="ARBA00001541"/>
    </source>
</evidence>
<keyword evidence="4 7" id="KW-0808">Transferase</keyword>
<dbReference type="Gene3D" id="1.10.155.10">
    <property type="entry name" value="Chemotaxis receptor methyltransferase CheR, N-terminal domain"/>
    <property type="match status" value="1"/>
</dbReference>
<dbReference type="InterPro" id="IPR029063">
    <property type="entry name" value="SAM-dependent_MTases_sf"/>
</dbReference>
<comment type="catalytic activity">
    <reaction evidence="1">
        <text>L-glutamyl-[protein] + S-adenosyl-L-methionine = [protein]-L-glutamate 5-O-methyl ester + S-adenosyl-L-homocysteine</text>
        <dbReference type="Rhea" id="RHEA:24452"/>
        <dbReference type="Rhea" id="RHEA-COMP:10208"/>
        <dbReference type="Rhea" id="RHEA-COMP:10311"/>
        <dbReference type="ChEBI" id="CHEBI:29973"/>
        <dbReference type="ChEBI" id="CHEBI:57856"/>
        <dbReference type="ChEBI" id="CHEBI:59789"/>
        <dbReference type="ChEBI" id="CHEBI:82795"/>
        <dbReference type="EC" id="2.1.1.80"/>
    </reaction>
</comment>
<dbReference type="SUPFAM" id="SSF47757">
    <property type="entry name" value="Chemotaxis receptor methyltransferase CheR, N-terminal domain"/>
    <property type="match status" value="1"/>
</dbReference>
<dbReference type="PANTHER" id="PTHR24422:SF19">
    <property type="entry name" value="CHEMOTAXIS PROTEIN METHYLTRANSFERASE"/>
    <property type="match status" value="1"/>
</dbReference>
<dbReference type="InterPro" id="IPR022641">
    <property type="entry name" value="CheR_N"/>
</dbReference>
<dbReference type="InterPro" id="IPR022642">
    <property type="entry name" value="CheR_C"/>
</dbReference>
<comment type="caution">
    <text evidence="7">The sequence shown here is derived from an EMBL/GenBank/DDBJ whole genome shotgun (WGS) entry which is preliminary data.</text>
</comment>
<dbReference type="CDD" id="cd02440">
    <property type="entry name" value="AdoMet_MTases"/>
    <property type="match status" value="1"/>
</dbReference>
<dbReference type="Gene3D" id="3.40.50.150">
    <property type="entry name" value="Vaccinia Virus protein VP39"/>
    <property type="match status" value="1"/>
</dbReference>
<dbReference type="Pfam" id="PF03705">
    <property type="entry name" value="CheR_N"/>
    <property type="match status" value="1"/>
</dbReference>
<protein>
    <recommendedName>
        <fullName evidence="2">protein-glutamate O-methyltransferase</fullName>
        <ecNumber evidence="2">2.1.1.80</ecNumber>
    </recommendedName>
</protein>